<dbReference type="InterPro" id="IPR008201">
    <property type="entry name" value="HepT-like"/>
</dbReference>
<dbReference type="AlphaFoldDB" id="A0A1Q8T8R4"/>
<dbReference type="STRING" id="223900.GCA_000821045_02310"/>
<name>A0A1Q8T8R4_9GAMM</name>
<comment type="similarity">
    <text evidence="4">Belongs to the HepT RNase toxin family.</text>
</comment>
<dbReference type="Pfam" id="PF01934">
    <property type="entry name" value="HepT-like"/>
    <property type="match status" value="1"/>
</dbReference>
<dbReference type="Proteomes" id="UP000186806">
    <property type="component" value="Unassembled WGS sequence"/>
</dbReference>
<dbReference type="SUPFAM" id="SSF81593">
    <property type="entry name" value="Nucleotidyltransferase substrate binding subunit/domain"/>
    <property type="match status" value="1"/>
</dbReference>
<dbReference type="OrthoDB" id="4829434at2"/>
<keyword evidence="6" id="KW-1185">Reference proteome</keyword>
<evidence type="ECO:0000313" key="5">
    <source>
        <dbReference type="EMBL" id="OLO10057.1"/>
    </source>
</evidence>
<dbReference type="GO" id="GO:0110001">
    <property type="term" value="C:toxin-antitoxin complex"/>
    <property type="evidence" value="ECO:0007669"/>
    <property type="project" value="InterPro"/>
</dbReference>
<evidence type="ECO:0000256" key="3">
    <source>
        <dbReference type="ARBA" id="ARBA00022801"/>
    </source>
</evidence>
<evidence type="ECO:0008006" key="7">
    <source>
        <dbReference type="Google" id="ProtNLM"/>
    </source>
</evidence>
<organism evidence="5 6">
    <name type="scientific">Chromohalobacter japonicus</name>
    <dbReference type="NCBI Taxonomy" id="223900"/>
    <lineage>
        <taxon>Bacteria</taxon>
        <taxon>Pseudomonadati</taxon>
        <taxon>Pseudomonadota</taxon>
        <taxon>Gammaproteobacteria</taxon>
        <taxon>Oceanospirillales</taxon>
        <taxon>Halomonadaceae</taxon>
        <taxon>Chromohalobacter</taxon>
    </lineage>
</organism>
<dbReference type="NCBIfam" id="NF047751">
    <property type="entry name" value="HepT_toxin"/>
    <property type="match status" value="1"/>
</dbReference>
<evidence type="ECO:0000256" key="4">
    <source>
        <dbReference type="ARBA" id="ARBA00024207"/>
    </source>
</evidence>
<evidence type="ECO:0000313" key="6">
    <source>
        <dbReference type="Proteomes" id="UP000186806"/>
    </source>
</evidence>
<protein>
    <recommendedName>
        <fullName evidence="7">DUF86 domain-containing protein</fullName>
    </recommendedName>
</protein>
<reference evidence="5 6" key="1">
    <citation type="submission" date="2016-12" db="EMBL/GenBank/DDBJ databases">
        <title>Draft genome sequences of strains Salinicola socius SMB35, Salinicola sp. MH3R3-1 and Chromohalobacter sp. SMB17 from the Verkhnekamsk potash mining region of Russia.</title>
        <authorList>
            <person name="Mavrodi D.V."/>
            <person name="Olsson B.E."/>
            <person name="Korsakova E.S."/>
            <person name="Pyankova A."/>
            <person name="Mavrodi O.V."/>
            <person name="Plotnikova E.G."/>
        </authorList>
    </citation>
    <scope>NUCLEOTIDE SEQUENCE [LARGE SCALE GENOMIC DNA]</scope>
    <source>
        <strain evidence="5 6">SMB17</strain>
    </source>
</reference>
<dbReference type="PANTHER" id="PTHR33397">
    <property type="entry name" value="UPF0331 PROTEIN YUTE"/>
    <property type="match status" value="1"/>
</dbReference>
<keyword evidence="3" id="KW-0378">Hydrolase</keyword>
<accession>A0A1Q8T8R4</accession>
<comment type="caution">
    <text evidence="5">The sequence shown here is derived from an EMBL/GenBank/DDBJ whole genome shotgun (WGS) entry which is preliminary data.</text>
</comment>
<dbReference type="EMBL" id="MSDQ01000044">
    <property type="protein sequence ID" value="OLO10057.1"/>
    <property type="molecule type" value="Genomic_DNA"/>
</dbReference>
<dbReference type="InterPro" id="IPR052379">
    <property type="entry name" value="Type_VII_TA_RNase"/>
</dbReference>
<dbReference type="PANTHER" id="PTHR33397:SF5">
    <property type="entry name" value="RNASE YUTE-RELATED"/>
    <property type="match status" value="1"/>
</dbReference>
<dbReference type="GO" id="GO:0016787">
    <property type="term" value="F:hydrolase activity"/>
    <property type="evidence" value="ECO:0007669"/>
    <property type="project" value="UniProtKB-KW"/>
</dbReference>
<sequence length="148" mass="16640">MTNGTGDKGPGYAYLRALSEHIDNCRNDLETLREILVTRDWTRLEQTAAERTLQVLIESCIGAAKHWARLETGSMSGDAMTAFQRLMDKGVIGREVPWRKIVGLRNVLVHDYLTVDTDIVRSVIEAHHYQALLTFAQQAHEALYAATT</sequence>
<dbReference type="RefSeq" id="WP_052445075.1">
    <property type="nucleotide sequence ID" value="NZ_LN651369.1"/>
</dbReference>
<keyword evidence="2" id="KW-0540">Nuclease</keyword>
<keyword evidence="1" id="KW-1277">Toxin-antitoxin system</keyword>
<gene>
    <name evidence="5" type="ORF">BTW10_16600</name>
</gene>
<evidence type="ECO:0000256" key="2">
    <source>
        <dbReference type="ARBA" id="ARBA00022722"/>
    </source>
</evidence>
<dbReference type="GO" id="GO:0004540">
    <property type="term" value="F:RNA nuclease activity"/>
    <property type="evidence" value="ECO:0007669"/>
    <property type="project" value="InterPro"/>
</dbReference>
<evidence type="ECO:0000256" key="1">
    <source>
        <dbReference type="ARBA" id="ARBA00022649"/>
    </source>
</evidence>
<proteinExistence type="inferred from homology"/>
<dbReference type="InterPro" id="IPR037038">
    <property type="entry name" value="HepT-like_sf"/>
</dbReference>
<dbReference type="Gene3D" id="1.20.120.580">
    <property type="entry name" value="bsu32300-like"/>
    <property type="match status" value="1"/>
</dbReference>